<protein>
    <submittedName>
        <fullName evidence="1">Uncharacterized protein</fullName>
    </submittedName>
</protein>
<organism evidence="1 2">
    <name type="scientific">Pseudomonas juntendi</name>
    <dbReference type="NCBI Taxonomy" id="2666183"/>
    <lineage>
        <taxon>Bacteria</taxon>
        <taxon>Pseudomonadati</taxon>
        <taxon>Pseudomonadota</taxon>
        <taxon>Gammaproteobacteria</taxon>
        <taxon>Pseudomonadales</taxon>
        <taxon>Pseudomonadaceae</taxon>
        <taxon>Pseudomonas</taxon>
    </lineage>
</organism>
<proteinExistence type="predicted"/>
<dbReference type="AlphaFoldDB" id="A0AAJ5RXG0"/>
<evidence type="ECO:0000313" key="2">
    <source>
        <dbReference type="Proteomes" id="UP001217631"/>
    </source>
</evidence>
<reference evidence="1" key="1">
    <citation type="submission" date="2023-02" db="EMBL/GenBank/DDBJ databases">
        <title>tmexCD-toprJ-like cluster.</title>
        <authorList>
            <person name="Gao X."/>
            <person name="Wang C."/>
            <person name="Liu J."/>
        </authorList>
    </citation>
    <scope>NUCLEOTIDE SEQUENCE</scope>
    <source>
        <strain evidence="1">GDW21C697WI</strain>
    </source>
</reference>
<dbReference type="RefSeq" id="WP_274999965.1">
    <property type="nucleotide sequence ID" value="NZ_CP118677.1"/>
</dbReference>
<gene>
    <name evidence="1" type="ORF">PWA60_17165</name>
</gene>
<accession>A0AAJ5RXG0</accession>
<evidence type="ECO:0000313" key="1">
    <source>
        <dbReference type="EMBL" id="WEA19018.1"/>
    </source>
</evidence>
<dbReference type="EMBL" id="CP118677">
    <property type="protein sequence ID" value="WEA19018.1"/>
    <property type="molecule type" value="Genomic_DNA"/>
</dbReference>
<sequence length="69" mass="7752">MGTKKAPAAPSAPAALIYRDKTYAQRSLFMPNGRELNVQRGRLVVQPDDDEARQYLDARRDFEALSQEG</sequence>
<name>A0AAJ5RXG0_9PSED</name>
<dbReference type="Proteomes" id="UP001217631">
    <property type="component" value="Chromosome"/>
</dbReference>